<dbReference type="RefSeq" id="WP_311875317.1">
    <property type="nucleotide sequence ID" value="NZ_JARQCB010000001.1"/>
</dbReference>
<gene>
    <name evidence="1" type="ORF">P7H70_09130</name>
</gene>
<dbReference type="AlphaFoldDB" id="A0AAW8U8T3"/>
<organism evidence="1 2">
    <name type="scientific">Vagococcus carniphilus</name>
    <dbReference type="NCBI Taxonomy" id="218144"/>
    <lineage>
        <taxon>Bacteria</taxon>
        <taxon>Bacillati</taxon>
        <taxon>Bacillota</taxon>
        <taxon>Bacilli</taxon>
        <taxon>Lactobacillales</taxon>
        <taxon>Enterococcaceae</taxon>
        <taxon>Vagococcus</taxon>
    </lineage>
</organism>
<reference evidence="1" key="1">
    <citation type="submission" date="2023-03" db="EMBL/GenBank/DDBJ databases">
        <authorList>
            <person name="Shen W."/>
            <person name="Cai J."/>
        </authorList>
    </citation>
    <scope>NUCLEOTIDE SEQUENCE</scope>
    <source>
        <strain evidence="1">P96-3</strain>
    </source>
</reference>
<protein>
    <submittedName>
        <fullName evidence="1">Aminoglycoside 6-adenylyltransferase</fullName>
    </submittedName>
</protein>
<dbReference type="EMBL" id="JARQBZ010000015">
    <property type="protein sequence ID" value="MDT2834222.1"/>
    <property type="molecule type" value="Genomic_DNA"/>
</dbReference>
<accession>A0AAW8U8T3</accession>
<proteinExistence type="predicted"/>
<dbReference type="InterPro" id="IPR043519">
    <property type="entry name" value="NT_sf"/>
</dbReference>
<dbReference type="SUPFAM" id="SSF81631">
    <property type="entry name" value="PAP/OAS1 substrate-binding domain"/>
    <property type="match status" value="1"/>
</dbReference>
<dbReference type="Proteomes" id="UP001268577">
    <property type="component" value="Unassembled WGS sequence"/>
</dbReference>
<sequence length="303" mass="35967">MSQTMNQLRTFFKNRDDLKVFAMNGSKVNKSIPDDIFKDYDVVFFSTNFKQYIEDSSFLDLFGETLIKTEPESDPICPNELLEGKGYVYLVQYVSGLRIDFQFRDIDTLDDYLKEDSLTRIIEDKEKLVTSEIIPNDSDYWLKKPSKEQIEFSLAEFWWLIPNVLKSSLRKQEILAQFYFDLTRKELFQLIAWSVANETNWNENYGKEFTTILDKVTDREHQQIMSLFQVGTTDSLYKGIQTMMSLQEYYLKRIAPSYDIDLKKFLAYQHIPYTYLMSKEEVTLAKKLKKHQDSINIQEKRDK</sequence>
<name>A0AAW8U8T3_9ENTE</name>
<dbReference type="Pfam" id="PF04439">
    <property type="entry name" value="Adenyl_transf"/>
    <property type="match status" value="1"/>
</dbReference>
<dbReference type="Gene3D" id="3.30.460.10">
    <property type="entry name" value="Beta Polymerase, domain 2"/>
    <property type="match status" value="1"/>
</dbReference>
<dbReference type="InterPro" id="IPR007530">
    <property type="entry name" value="Aminoglycoside_adenylylTfrase"/>
</dbReference>
<comment type="caution">
    <text evidence="1">The sequence shown here is derived from an EMBL/GenBank/DDBJ whole genome shotgun (WGS) entry which is preliminary data.</text>
</comment>
<evidence type="ECO:0000313" key="1">
    <source>
        <dbReference type="EMBL" id="MDT2834222.1"/>
    </source>
</evidence>
<dbReference type="SUPFAM" id="SSF81301">
    <property type="entry name" value="Nucleotidyltransferase"/>
    <property type="match status" value="1"/>
</dbReference>
<evidence type="ECO:0000313" key="2">
    <source>
        <dbReference type="Proteomes" id="UP001268577"/>
    </source>
</evidence>
<dbReference type="Gene3D" id="1.20.120.330">
    <property type="entry name" value="Nucleotidyltransferases domain 2"/>
    <property type="match status" value="1"/>
</dbReference>